<dbReference type="InterPro" id="IPR014743">
    <property type="entry name" value="Cl-channel_core"/>
</dbReference>
<protein>
    <submittedName>
        <fullName evidence="6">Unannotated protein</fullName>
    </submittedName>
</protein>
<organism evidence="6">
    <name type="scientific">freshwater metagenome</name>
    <dbReference type="NCBI Taxonomy" id="449393"/>
    <lineage>
        <taxon>unclassified sequences</taxon>
        <taxon>metagenomes</taxon>
        <taxon>ecological metagenomes</taxon>
    </lineage>
</organism>
<feature type="transmembrane region" description="Helical" evidence="5">
    <location>
        <begin position="381"/>
        <end position="407"/>
    </location>
</feature>
<keyword evidence="3 5" id="KW-1133">Transmembrane helix</keyword>
<dbReference type="SUPFAM" id="SSF81340">
    <property type="entry name" value="Clc chloride channel"/>
    <property type="match status" value="1"/>
</dbReference>
<dbReference type="PANTHER" id="PTHR43427:SF12">
    <property type="entry name" value="CHLORIDE TRANSPORTER"/>
    <property type="match status" value="1"/>
</dbReference>
<name>A0A6J6LEG5_9ZZZZ</name>
<evidence type="ECO:0000313" key="6">
    <source>
        <dbReference type="EMBL" id="CAB4658939.1"/>
    </source>
</evidence>
<dbReference type="Pfam" id="PF00654">
    <property type="entry name" value="Voltage_CLC"/>
    <property type="match status" value="1"/>
</dbReference>
<accession>A0A6J6LEG5</accession>
<feature type="transmembrane region" description="Helical" evidence="5">
    <location>
        <begin position="306"/>
        <end position="327"/>
    </location>
</feature>
<dbReference type="GO" id="GO:0015108">
    <property type="term" value="F:chloride transmembrane transporter activity"/>
    <property type="evidence" value="ECO:0007669"/>
    <property type="project" value="InterPro"/>
</dbReference>
<feature type="transmembrane region" description="Helical" evidence="5">
    <location>
        <begin position="17"/>
        <end position="37"/>
    </location>
</feature>
<evidence type="ECO:0000256" key="1">
    <source>
        <dbReference type="ARBA" id="ARBA00004141"/>
    </source>
</evidence>
<evidence type="ECO:0000256" key="5">
    <source>
        <dbReference type="SAM" id="Phobius"/>
    </source>
</evidence>
<dbReference type="InterPro" id="IPR001807">
    <property type="entry name" value="ClC"/>
</dbReference>
<sequence length="417" mass="43023">MSEQTQGKSVDIDNPKVYLVAAALGAGVGLISIGFLFAVKTAKELIWTSELERINPVVVLSICVVGGLLVGVLNQLAEKSRSEVHDLTEAIADMEEVETKQAPPARLIFGRAGLGVVSLGFGGPLGPEAPLIALVAQLSSRLSHILRVTQARVVELSVAGSLGVLFGVPLVLAGIESEEKAKNRNIGQRIVARGPEILAAISSLFVITKLLPEIGIHQFTSDNSMEVGFGIDLIWVALIALLASSLGLAIVRATPKARELVVSKIPGGAIPAGLLSGLILGASAVVTPLVLFSGHHEIQEILDSPIGIGNLLVVVALKTLVLIACLAGGWYGGQIFPLAFIGAGTALLVADIVDSSATLGLVAAGFVAASAVGIRRPALALLLGFVLFPATTWIPMLLATVIAVAVIGKRSAELPSH</sequence>
<evidence type="ECO:0000256" key="3">
    <source>
        <dbReference type="ARBA" id="ARBA00022989"/>
    </source>
</evidence>
<feature type="transmembrane region" description="Helical" evidence="5">
    <location>
        <begin position="334"/>
        <end position="350"/>
    </location>
</feature>
<keyword evidence="4 5" id="KW-0472">Membrane</keyword>
<dbReference type="CDD" id="cd00400">
    <property type="entry name" value="Voltage_gated_ClC"/>
    <property type="match status" value="1"/>
</dbReference>
<feature type="transmembrane region" description="Helical" evidence="5">
    <location>
        <begin position="356"/>
        <end position="374"/>
    </location>
</feature>
<dbReference type="EMBL" id="CAEZWI010000131">
    <property type="protein sequence ID" value="CAB4658939.1"/>
    <property type="molecule type" value="Genomic_DNA"/>
</dbReference>
<reference evidence="6" key="1">
    <citation type="submission" date="2020-05" db="EMBL/GenBank/DDBJ databases">
        <authorList>
            <person name="Chiriac C."/>
            <person name="Salcher M."/>
            <person name="Ghai R."/>
            <person name="Kavagutti S V."/>
        </authorList>
    </citation>
    <scope>NUCLEOTIDE SEQUENCE</scope>
</reference>
<gene>
    <name evidence="6" type="ORF">UFOPK2237_00948</name>
</gene>
<dbReference type="PANTHER" id="PTHR43427">
    <property type="entry name" value="CHLORIDE CHANNEL PROTEIN CLC-E"/>
    <property type="match status" value="1"/>
</dbReference>
<comment type="subcellular location">
    <subcellularLocation>
        <location evidence="1">Membrane</location>
        <topology evidence="1">Multi-pass membrane protein</topology>
    </subcellularLocation>
</comment>
<evidence type="ECO:0000256" key="4">
    <source>
        <dbReference type="ARBA" id="ARBA00023136"/>
    </source>
</evidence>
<feature type="transmembrane region" description="Helical" evidence="5">
    <location>
        <begin position="57"/>
        <end position="77"/>
    </location>
</feature>
<dbReference type="InterPro" id="IPR050368">
    <property type="entry name" value="ClC-type_chloride_channel"/>
</dbReference>
<dbReference type="GO" id="GO:0016020">
    <property type="term" value="C:membrane"/>
    <property type="evidence" value="ECO:0007669"/>
    <property type="project" value="UniProtKB-SubCell"/>
</dbReference>
<proteinExistence type="predicted"/>
<feature type="transmembrane region" description="Helical" evidence="5">
    <location>
        <begin position="227"/>
        <end position="251"/>
    </location>
</feature>
<keyword evidence="2 5" id="KW-0812">Transmembrane</keyword>
<feature type="transmembrane region" description="Helical" evidence="5">
    <location>
        <begin position="272"/>
        <end position="294"/>
    </location>
</feature>
<dbReference type="Gene3D" id="1.10.3080.10">
    <property type="entry name" value="Clc chloride channel"/>
    <property type="match status" value="1"/>
</dbReference>
<dbReference type="AlphaFoldDB" id="A0A6J6LEG5"/>
<feature type="transmembrane region" description="Helical" evidence="5">
    <location>
        <begin position="156"/>
        <end position="175"/>
    </location>
</feature>
<evidence type="ECO:0000256" key="2">
    <source>
        <dbReference type="ARBA" id="ARBA00022692"/>
    </source>
</evidence>